<feature type="region of interest" description="Disordered" evidence="1">
    <location>
        <begin position="364"/>
        <end position="389"/>
    </location>
</feature>
<dbReference type="EMBL" id="LAZP02000260">
    <property type="protein sequence ID" value="PFH58754.1"/>
    <property type="molecule type" value="Genomic_DNA"/>
</dbReference>
<feature type="signal peptide" evidence="2">
    <location>
        <begin position="1"/>
        <end position="17"/>
    </location>
</feature>
<evidence type="ECO:0000313" key="3">
    <source>
        <dbReference type="EMBL" id="PFH58754.1"/>
    </source>
</evidence>
<accession>A0A2A9PC12</accession>
<keyword evidence="4" id="KW-1185">Reference proteome</keyword>
<evidence type="ECO:0000256" key="2">
    <source>
        <dbReference type="SAM" id="SignalP"/>
    </source>
</evidence>
<feature type="compositionally biased region" description="Basic and acidic residues" evidence="1">
    <location>
        <begin position="377"/>
        <end position="389"/>
    </location>
</feature>
<dbReference type="OrthoDB" id="4924437at2759"/>
<comment type="caution">
    <text evidence="3">The sequence shown here is derived from an EMBL/GenBank/DDBJ whole genome shotgun (WGS) entry which is preliminary data.</text>
</comment>
<name>A0A2A9PC12_OPHUN</name>
<keyword evidence="2" id="KW-0732">Signal</keyword>
<reference evidence="3 4" key="2">
    <citation type="journal article" date="2017" name="Sci. Rep.">
        <title>Ant-infecting Ophiocordyceps genomes reveal a high diversity of potential behavioral manipulation genes and a possible major role for enterotoxins.</title>
        <authorList>
            <person name="de Bekker C."/>
            <person name="Ohm R.A."/>
            <person name="Evans H.C."/>
            <person name="Brachmann A."/>
            <person name="Hughes D.P."/>
        </authorList>
    </citation>
    <scope>NUCLEOTIDE SEQUENCE [LARGE SCALE GENOMIC DNA]</scope>
    <source>
        <strain evidence="3 4">SC16a</strain>
    </source>
</reference>
<sequence length="389" mass="44799">MLLTWVFSSLLTRLVSAHWCGRFQQSALIFLLDSIDAQDERSFVAQYDSPIHYEALFSVLPREMLKEIVYAWNLNPYSLSHDLHASTNSPARFRFVQRTIQWYRNAAHTRRQVCWPSLDVIAYPFARHKDVLGTINNFLLDPLLVEDNMGFRHLDLPPGEPRDDVPICFGPDQNETRWLEQRLPLWMAIPGTPESYAQLHVIRRVVNTWGGILPRLILAMLKEKELYFCEQRARCVRNYIPGKPILPTSYTAFLDFLRRAVDRKHVFCFALGKIERSRLPDPDYYWFVSGEGQLTERERQLFGSLAEWKEDALVPAELAETTAIGGPQNLKGRFEGENYYSHRKWDQPLVDEHYPGRSGWVKVGGSSQGGSATAAEAQDKLRSGVEVEV</sequence>
<proteinExistence type="predicted"/>
<reference evidence="3 4" key="1">
    <citation type="journal article" date="2015" name="BMC Genomics">
        <title>Gene expression during zombie ant biting behavior reflects the complexity underlying fungal parasitic behavioral manipulation.</title>
        <authorList>
            <person name="de Bekker C."/>
            <person name="Ohm R.A."/>
            <person name="Loreto R.G."/>
            <person name="Sebastian A."/>
            <person name="Albert I."/>
            <person name="Merrow M."/>
            <person name="Brachmann A."/>
            <person name="Hughes D.P."/>
        </authorList>
    </citation>
    <scope>NUCLEOTIDE SEQUENCE [LARGE SCALE GENOMIC DNA]</scope>
    <source>
        <strain evidence="3 4">SC16a</strain>
    </source>
</reference>
<evidence type="ECO:0000256" key="1">
    <source>
        <dbReference type="SAM" id="MobiDB-lite"/>
    </source>
</evidence>
<protein>
    <recommendedName>
        <fullName evidence="5">F-box domain-containing protein</fullName>
    </recommendedName>
</protein>
<feature type="chain" id="PRO_5012563801" description="F-box domain-containing protein" evidence="2">
    <location>
        <begin position="18"/>
        <end position="389"/>
    </location>
</feature>
<organism evidence="3 4">
    <name type="scientific">Ophiocordyceps unilateralis</name>
    <name type="common">Zombie-ant fungus</name>
    <name type="synonym">Torrubia unilateralis</name>
    <dbReference type="NCBI Taxonomy" id="268505"/>
    <lineage>
        <taxon>Eukaryota</taxon>
        <taxon>Fungi</taxon>
        <taxon>Dikarya</taxon>
        <taxon>Ascomycota</taxon>
        <taxon>Pezizomycotina</taxon>
        <taxon>Sordariomycetes</taxon>
        <taxon>Hypocreomycetidae</taxon>
        <taxon>Hypocreales</taxon>
        <taxon>Ophiocordycipitaceae</taxon>
        <taxon>Ophiocordyceps</taxon>
    </lineage>
</organism>
<dbReference type="Proteomes" id="UP000037136">
    <property type="component" value="Unassembled WGS sequence"/>
</dbReference>
<gene>
    <name evidence="3" type="ORF">XA68_13274</name>
</gene>
<evidence type="ECO:0000313" key="4">
    <source>
        <dbReference type="Proteomes" id="UP000037136"/>
    </source>
</evidence>
<dbReference type="AlphaFoldDB" id="A0A2A9PC12"/>
<evidence type="ECO:0008006" key="5">
    <source>
        <dbReference type="Google" id="ProtNLM"/>
    </source>
</evidence>